<evidence type="ECO:0000313" key="2">
    <source>
        <dbReference type="EMBL" id="KAF2767690.1"/>
    </source>
</evidence>
<name>A0A6G1L4R9_9PEZI</name>
<dbReference type="OrthoDB" id="5413827at2759"/>
<evidence type="ECO:0000313" key="3">
    <source>
        <dbReference type="Proteomes" id="UP000799436"/>
    </source>
</evidence>
<dbReference type="AlphaFoldDB" id="A0A6G1L4R9"/>
<gene>
    <name evidence="2" type="ORF">EJ03DRAFT_352893</name>
</gene>
<proteinExistence type="predicted"/>
<sequence>MDKSPFKKLPAELRNIVYEMVLKTATEIALYPQIELEIDSDMVATRQMTAKSDAQSAKAARDCFALTMACKEIRSETIGLFYAINRFKFDPFLDIRVGQWGNASKQQYAEGLDAVRRWLESVPKAARQNIKLHIEFTYVDSSGSQNNLKPNRAVLWWKQTRKLESSILYSVVSPANIYAVFSVYHGNEFKYQHCTTHPRWADASDCQRSVFNEKSLLCDIPTANKDAAREEIEKAFRGYAEEVERRMATYPCGLDQEVRRRLQQDLDTVRMLVSDEY</sequence>
<dbReference type="PANTHER" id="PTHR42085">
    <property type="entry name" value="F-BOX DOMAIN-CONTAINING PROTEIN"/>
    <property type="match status" value="1"/>
</dbReference>
<feature type="domain" description="DUF7730" evidence="1">
    <location>
        <begin position="5"/>
        <end position="90"/>
    </location>
</feature>
<dbReference type="InterPro" id="IPR056632">
    <property type="entry name" value="DUF7730"/>
</dbReference>
<evidence type="ECO:0000259" key="1">
    <source>
        <dbReference type="Pfam" id="PF24864"/>
    </source>
</evidence>
<dbReference type="EMBL" id="ML995853">
    <property type="protein sequence ID" value="KAF2767690.1"/>
    <property type="molecule type" value="Genomic_DNA"/>
</dbReference>
<organism evidence="2 3">
    <name type="scientific">Teratosphaeria nubilosa</name>
    <dbReference type="NCBI Taxonomy" id="161662"/>
    <lineage>
        <taxon>Eukaryota</taxon>
        <taxon>Fungi</taxon>
        <taxon>Dikarya</taxon>
        <taxon>Ascomycota</taxon>
        <taxon>Pezizomycotina</taxon>
        <taxon>Dothideomycetes</taxon>
        <taxon>Dothideomycetidae</taxon>
        <taxon>Mycosphaerellales</taxon>
        <taxon>Teratosphaeriaceae</taxon>
        <taxon>Teratosphaeria</taxon>
    </lineage>
</organism>
<reference evidence="2" key="1">
    <citation type="journal article" date="2020" name="Stud. Mycol.">
        <title>101 Dothideomycetes genomes: a test case for predicting lifestyles and emergence of pathogens.</title>
        <authorList>
            <person name="Haridas S."/>
            <person name="Albert R."/>
            <person name="Binder M."/>
            <person name="Bloem J."/>
            <person name="Labutti K."/>
            <person name="Salamov A."/>
            <person name="Andreopoulos B."/>
            <person name="Baker S."/>
            <person name="Barry K."/>
            <person name="Bills G."/>
            <person name="Bluhm B."/>
            <person name="Cannon C."/>
            <person name="Castanera R."/>
            <person name="Culley D."/>
            <person name="Daum C."/>
            <person name="Ezra D."/>
            <person name="Gonzalez J."/>
            <person name="Henrissat B."/>
            <person name="Kuo A."/>
            <person name="Liang C."/>
            <person name="Lipzen A."/>
            <person name="Lutzoni F."/>
            <person name="Magnuson J."/>
            <person name="Mondo S."/>
            <person name="Nolan M."/>
            <person name="Ohm R."/>
            <person name="Pangilinan J."/>
            <person name="Park H.-J."/>
            <person name="Ramirez L."/>
            <person name="Alfaro M."/>
            <person name="Sun H."/>
            <person name="Tritt A."/>
            <person name="Yoshinaga Y."/>
            <person name="Zwiers L.-H."/>
            <person name="Turgeon B."/>
            <person name="Goodwin S."/>
            <person name="Spatafora J."/>
            <person name="Crous P."/>
            <person name="Grigoriev I."/>
        </authorList>
    </citation>
    <scope>NUCLEOTIDE SEQUENCE</scope>
    <source>
        <strain evidence="2">CBS 116005</strain>
    </source>
</reference>
<dbReference type="PANTHER" id="PTHR42085:SF1">
    <property type="entry name" value="F-BOX DOMAIN-CONTAINING PROTEIN"/>
    <property type="match status" value="1"/>
</dbReference>
<dbReference type="InterPro" id="IPR038883">
    <property type="entry name" value="AN11006-like"/>
</dbReference>
<accession>A0A6G1L4R9</accession>
<dbReference type="Pfam" id="PF24864">
    <property type="entry name" value="DUF7730"/>
    <property type="match status" value="1"/>
</dbReference>
<dbReference type="Proteomes" id="UP000799436">
    <property type="component" value="Unassembled WGS sequence"/>
</dbReference>
<protein>
    <recommendedName>
        <fullName evidence="1">DUF7730 domain-containing protein</fullName>
    </recommendedName>
</protein>
<keyword evidence="3" id="KW-1185">Reference proteome</keyword>